<evidence type="ECO:0000256" key="4">
    <source>
        <dbReference type="ARBA" id="ARBA00022519"/>
    </source>
</evidence>
<evidence type="ECO:0000259" key="10">
    <source>
        <dbReference type="Pfam" id="PF04290"/>
    </source>
</evidence>
<dbReference type="AlphaFoldDB" id="A0A317CBK2"/>
<evidence type="ECO:0000256" key="1">
    <source>
        <dbReference type="ARBA" id="ARBA00004429"/>
    </source>
</evidence>
<keyword evidence="7 9" id="KW-0472">Membrane</keyword>
<comment type="caution">
    <text evidence="11">The sequence shown here is derived from an EMBL/GenBank/DDBJ whole genome shotgun (WGS) entry which is preliminary data.</text>
</comment>
<organism evidence="11 12">
    <name type="scientific">Leucothrix pacifica</name>
    <dbReference type="NCBI Taxonomy" id="1247513"/>
    <lineage>
        <taxon>Bacteria</taxon>
        <taxon>Pseudomonadati</taxon>
        <taxon>Pseudomonadota</taxon>
        <taxon>Gammaproteobacteria</taxon>
        <taxon>Thiotrichales</taxon>
        <taxon>Thiotrichaceae</taxon>
        <taxon>Leucothrix</taxon>
    </lineage>
</organism>
<dbReference type="GO" id="GO:0005886">
    <property type="term" value="C:plasma membrane"/>
    <property type="evidence" value="ECO:0007669"/>
    <property type="project" value="UniProtKB-SubCell"/>
</dbReference>
<evidence type="ECO:0000313" key="11">
    <source>
        <dbReference type="EMBL" id="PWQ96014.1"/>
    </source>
</evidence>
<evidence type="ECO:0000313" key="12">
    <source>
        <dbReference type="Proteomes" id="UP000245539"/>
    </source>
</evidence>
<keyword evidence="3" id="KW-1003">Cell membrane</keyword>
<evidence type="ECO:0000256" key="3">
    <source>
        <dbReference type="ARBA" id="ARBA00022475"/>
    </source>
</evidence>
<feature type="transmembrane region" description="Helical" evidence="9">
    <location>
        <begin position="52"/>
        <end position="70"/>
    </location>
</feature>
<evidence type="ECO:0000256" key="7">
    <source>
        <dbReference type="ARBA" id="ARBA00023136"/>
    </source>
</evidence>
<comment type="subunit">
    <text evidence="9">The complex comprises the extracytoplasmic solute receptor protein and the two transmembrane proteins.</text>
</comment>
<dbReference type="OrthoDB" id="8559033at2"/>
<comment type="function">
    <text evidence="9">Part of the tripartite ATP-independent periplasmic (TRAP) transport system.</text>
</comment>
<proteinExistence type="inferred from homology"/>
<dbReference type="Pfam" id="PF04290">
    <property type="entry name" value="DctQ"/>
    <property type="match status" value="1"/>
</dbReference>
<dbReference type="Proteomes" id="UP000245539">
    <property type="component" value="Unassembled WGS sequence"/>
</dbReference>
<keyword evidence="12" id="KW-1185">Reference proteome</keyword>
<keyword evidence="6 9" id="KW-1133">Transmembrane helix</keyword>
<evidence type="ECO:0000256" key="2">
    <source>
        <dbReference type="ARBA" id="ARBA00022448"/>
    </source>
</evidence>
<keyword evidence="2 9" id="KW-0813">Transport</keyword>
<dbReference type="RefSeq" id="WP_109838225.1">
    <property type="nucleotide sequence ID" value="NZ_QGKM01000040.1"/>
</dbReference>
<name>A0A317CBK2_9GAMM</name>
<dbReference type="EMBL" id="QGKM01000040">
    <property type="protein sequence ID" value="PWQ96014.1"/>
    <property type="molecule type" value="Genomic_DNA"/>
</dbReference>
<reference evidence="11 12" key="1">
    <citation type="submission" date="2018-05" db="EMBL/GenBank/DDBJ databases">
        <title>Leucothrix arctica sp. nov., isolated from Arctic seawater.</title>
        <authorList>
            <person name="Choi A."/>
            <person name="Baek K."/>
        </authorList>
    </citation>
    <scope>NUCLEOTIDE SEQUENCE [LARGE SCALE GENOMIC DNA]</scope>
    <source>
        <strain evidence="11 12">JCM 18388</strain>
    </source>
</reference>
<evidence type="ECO:0000256" key="8">
    <source>
        <dbReference type="ARBA" id="ARBA00038436"/>
    </source>
</evidence>
<feature type="domain" description="Tripartite ATP-independent periplasmic transporters DctQ component" evidence="10">
    <location>
        <begin position="28"/>
        <end position="160"/>
    </location>
</feature>
<protein>
    <recommendedName>
        <fullName evidence="9">TRAP transporter small permease protein</fullName>
    </recommendedName>
</protein>
<evidence type="ECO:0000256" key="5">
    <source>
        <dbReference type="ARBA" id="ARBA00022692"/>
    </source>
</evidence>
<accession>A0A317CBK2</accession>
<feature type="transmembrane region" description="Helical" evidence="9">
    <location>
        <begin position="20"/>
        <end position="40"/>
    </location>
</feature>
<dbReference type="InterPro" id="IPR007387">
    <property type="entry name" value="TRAP_DctQ"/>
</dbReference>
<comment type="similarity">
    <text evidence="8 9">Belongs to the TRAP transporter small permease family.</text>
</comment>
<keyword evidence="5 9" id="KW-0812">Transmembrane</keyword>
<keyword evidence="4 9" id="KW-0997">Cell inner membrane</keyword>
<comment type="subcellular location">
    <subcellularLocation>
        <location evidence="1 9">Cell inner membrane</location>
        <topology evidence="1 9">Multi-pass membrane protein</topology>
    </subcellularLocation>
</comment>
<feature type="transmembrane region" description="Helical" evidence="9">
    <location>
        <begin position="132"/>
        <end position="153"/>
    </location>
</feature>
<feature type="transmembrane region" description="Helical" evidence="9">
    <location>
        <begin position="91"/>
        <end position="112"/>
    </location>
</feature>
<dbReference type="GO" id="GO:0022857">
    <property type="term" value="F:transmembrane transporter activity"/>
    <property type="evidence" value="ECO:0007669"/>
    <property type="project" value="UniProtKB-UniRule"/>
</dbReference>
<evidence type="ECO:0000256" key="9">
    <source>
        <dbReference type="RuleBase" id="RU369079"/>
    </source>
</evidence>
<sequence length="196" mass="22690">MVEHERRGWLDEITWRISRVAMIMVAIIVIIMMYEVFMRYVLEKPTIWVNEMSLWMGGWVYLSAGLYAMQQRSHIRITILYDIVPQWLRKVFELLSTLFIVLFTAATVWGGFNESQDALINWERFGTAWDPPIPAVTQPLILVVLVLITIQAVSNLIMDWDKLGHGIEMDDEMKAEVEEMKRAQGISDEDIALGGK</sequence>
<dbReference type="InterPro" id="IPR055348">
    <property type="entry name" value="DctQ"/>
</dbReference>
<evidence type="ECO:0000256" key="6">
    <source>
        <dbReference type="ARBA" id="ARBA00022989"/>
    </source>
</evidence>
<gene>
    <name evidence="11" type="ORF">DKW60_13690</name>
</gene>
<dbReference type="PANTHER" id="PTHR35011">
    <property type="entry name" value="2,3-DIKETO-L-GULONATE TRAP TRANSPORTER SMALL PERMEASE PROTEIN YIAM"/>
    <property type="match status" value="1"/>
</dbReference>